<name>A0ABT6ZJX0_9ACTN</name>
<dbReference type="PANTHER" id="PTHR43077">
    <property type="entry name" value="TRANSPORT PERMEASE YVFS-RELATED"/>
    <property type="match status" value="1"/>
</dbReference>
<protein>
    <submittedName>
        <fullName evidence="7">YhgE/Pip domain-containing protein</fullName>
    </submittedName>
</protein>
<feature type="domain" description="ABC-2 type transporter transmembrane" evidence="6">
    <location>
        <begin position="453"/>
        <end position="731"/>
    </location>
</feature>
<feature type="transmembrane region" description="Helical" evidence="5">
    <location>
        <begin position="659"/>
        <end position="677"/>
    </location>
</feature>
<accession>A0ABT6ZJX0</accession>
<feature type="transmembrane region" description="Helical" evidence="5">
    <location>
        <begin position="594"/>
        <end position="622"/>
    </location>
</feature>
<organism evidence="7 8">
    <name type="scientific">Kribbibacterium absianum</name>
    <dbReference type="NCBI Taxonomy" id="3044210"/>
    <lineage>
        <taxon>Bacteria</taxon>
        <taxon>Bacillati</taxon>
        <taxon>Actinomycetota</taxon>
        <taxon>Coriobacteriia</taxon>
        <taxon>Coriobacteriales</taxon>
        <taxon>Kribbibacteriaceae</taxon>
        <taxon>Kribbibacterium</taxon>
    </lineage>
</organism>
<dbReference type="EMBL" id="JASJEX010000001">
    <property type="protein sequence ID" value="MDJ1128818.1"/>
    <property type="molecule type" value="Genomic_DNA"/>
</dbReference>
<feature type="domain" description="ABC-2 type transporter transmembrane" evidence="6">
    <location>
        <begin position="21"/>
        <end position="171"/>
    </location>
</feature>
<feature type="transmembrane region" description="Helical" evidence="5">
    <location>
        <begin position="628"/>
        <end position="652"/>
    </location>
</feature>
<feature type="transmembrane region" description="Helical" evidence="5">
    <location>
        <begin position="554"/>
        <end position="573"/>
    </location>
</feature>
<dbReference type="NCBIfam" id="TIGR03061">
    <property type="entry name" value="pip_yhgE_Nterm"/>
    <property type="match status" value="1"/>
</dbReference>
<gene>
    <name evidence="7" type="ORF">QJ043_01800</name>
</gene>
<dbReference type="InterPro" id="IPR017500">
    <property type="entry name" value="Phage_infect_YhgE_N"/>
</dbReference>
<keyword evidence="3 5" id="KW-1133">Transmembrane helix</keyword>
<dbReference type="NCBIfam" id="TIGR03062">
    <property type="entry name" value="pip_yhgE_Cterm"/>
    <property type="match status" value="1"/>
</dbReference>
<evidence type="ECO:0000313" key="8">
    <source>
        <dbReference type="Proteomes" id="UP001431693"/>
    </source>
</evidence>
<evidence type="ECO:0000256" key="2">
    <source>
        <dbReference type="ARBA" id="ARBA00022692"/>
    </source>
</evidence>
<evidence type="ECO:0000256" key="1">
    <source>
        <dbReference type="ARBA" id="ARBA00004141"/>
    </source>
</evidence>
<keyword evidence="2 5" id="KW-0812">Transmembrane</keyword>
<dbReference type="Proteomes" id="UP001431693">
    <property type="component" value="Unassembled WGS sequence"/>
</dbReference>
<dbReference type="InterPro" id="IPR051328">
    <property type="entry name" value="T7SS_ABC-Transporter"/>
</dbReference>
<evidence type="ECO:0000313" key="7">
    <source>
        <dbReference type="EMBL" id="MDJ1128818.1"/>
    </source>
</evidence>
<comment type="caution">
    <text evidence="7">The sequence shown here is derived from an EMBL/GenBank/DDBJ whole genome shotgun (WGS) entry which is preliminary data.</text>
</comment>
<feature type="transmembrane region" description="Helical" evidence="5">
    <location>
        <begin position="20"/>
        <end position="38"/>
    </location>
</feature>
<evidence type="ECO:0000256" key="4">
    <source>
        <dbReference type="ARBA" id="ARBA00023136"/>
    </source>
</evidence>
<evidence type="ECO:0000259" key="6">
    <source>
        <dbReference type="Pfam" id="PF12698"/>
    </source>
</evidence>
<keyword evidence="8" id="KW-1185">Reference proteome</keyword>
<dbReference type="Gene3D" id="3.40.1710.10">
    <property type="entry name" value="abc type-2 transporter like domain"/>
    <property type="match status" value="1"/>
</dbReference>
<reference evidence="7" key="1">
    <citation type="submission" date="2023-05" db="EMBL/GenBank/DDBJ databases">
        <title>[olsenella] sp. nov., isolated from a pig farm feces dump.</title>
        <authorList>
            <person name="Chang Y.-H."/>
        </authorList>
    </citation>
    <scope>NUCLEOTIDE SEQUENCE</scope>
    <source>
        <strain evidence="7">YH-ols2217</strain>
    </source>
</reference>
<keyword evidence="4 5" id="KW-0472">Membrane</keyword>
<sequence length="754" mass="78561">MRKVWRIFVTDIKHATSNVIALVVCIGLIAVPSLYAWFNIAGSWDPYANTGNLKVAVANCDEGYTSDLVPVSINVGERVTTALRANDSIGWVITSEDDAMEGLKAGDYYAAIVIPQDFSRDLLSMLEPDATKAKLIYWDNQKENAIANVVTDKASSAVREQIDTTFAETVSSIGASTLSSLGNYLDSDTMADVATKAVGTVNESIEGLGRAKASLEAYQALVTSADSLLNQADDLLHGSGDSVRALKEPLSLAAGSVNDAQGALGSATSAVQGALSSLSGSLDDVSDRVGEAFAKGTDTATDAAAKLDEAATLTGERKESVDSLLAGFQTQRAALQKARDALASGSPSTGLGSAALAQALAKVDSALSALDRVISELSQASQALGQLQGDLTSTANDLRTGVSNAQESKAALESSVATAKDKVSSAAGGFDSSVADGLDAVASALSDAAAKATGIADGLDSTVTTLTGLSSSASGDLGTIEKALADAIGATDRAAAQLTGLRDRLDATLASNDMEEVRRILSSEPEELASFLSAPVELERHAVYPVANNGSAMAPFYSTLALWVGATILVVLIKPQPSERELEAVGGAKPWQAYFGRLGVMLVLAFLQATLLCAGDLFFLQIQCVDPLLMFCGCWLASLVFTNITYALAVSFGDVGKAIAVFLLVIQVAGSGGSFPVQMLPEAFQRVAPFLPFVPSTNCLRGAVAGVYGHQYLYCALQLAAFILPALLLGLLLRKPVVRLNEWVERQLESTRVM</sequence>
<evidence type="ECO:0000256" key="5">
    <source>
        <dbReference type="SAM" id="Phobius"/>
    </source>
</evidence>
<proteinExistence type="predicted"/>
<dbReference type="InterPro" id="IPR017501">
    <property type="entry name" value="Phage_infect_YhgE_C"/>
</dbReference>
<dbReference type="RefSeq" id="WP_283712458.1">
    <property type="nucleotide sequence ID" value="NZ_JASJEW010000001.1"/>
</dbReference>
<dbReference type="PANTHER" id="PTHR43077:SF10">
    <property type="entry name" value="TRANSPORT PERMEASE PROTEIN"/>
    <property type="match status" value="1"/>
</dbReference>
<dbReference type="Pfam" id="PF12698">
    <property type="entry name" value="ABC2_membrane_3"/>
    <property type="match status" value="2"/>
</dbReference>
<comment type="subcellular location">
    <subcellularLocation>
        <location evidence="1">Membrane</location>
        <topology evidence="1">Multi-pass membrane protein</topology>
    </subcellularLocation>
</comment>
<dbReference type="InterPro" id="IPR013525">
    <property type="entry name" value="ABC2_TM"/>
</dbReference>
<feature type="transmembrane region" description="Helical" evidence="5">
    <location>
        <begin position="711"/>
        <end position="733"/>
    </location>
</feature>
<evidence type="ECO:0000256" key="3">
    <source>
        <dbReference type="ARBA" id="ARBA00022989"/>
    </source>
</evidence>